<dbReference type="PROSITE" id="PS51352">
    <property type="entry name" value="THIOREDOXIN_2"/>
    <property type="match status" value="1"/>
</dbReference>
<feature type="domain" description="Thioredoxin" evidence="10">
    <location>
        <begin position="7"/>
        <end position="130"/>
    </location>
</feature>
<organism evidence="11">
    <name type="scientific">Prunus dulcis</name>
    <name type="common">Almond</name>
    <name type="synonym">Amygdalus dulcis</name>
    <dbReference type="NCBI Taxonomy" id="3755"/>
    <lineage>
        <taxon>Eukaryota</taxon>
        <taxon>Viridiplantae</taxon>
        <taxon>Streptophyta</taxon>
        <taxon>Embryophyta</taxon>
        <taxon>Tracheophyta</taxon>
        <taxon>Spermatophyta</taxon>
        <taxon>Magnoliopsida</taxon>
        <taxon>eudicotyledons</taxon>
        <taxon>Gunneridae</taxon>
        <taxon>Pentapetalae</taxon>
        <taxon>rosids</taxon>
        <taxon>fabids</taxon>
        <taxon>Rosales</taxon>
        <taxon>Rosaceae</taxon>
        <taxon>Amygdaloideae</taxon>
        <taxon>Amygdaleae</taxon>
        <taxon>Prunus</taxon>
    </lineage>
</organism>
<dbReference type="GO" id="GO:0003676">
    <property type="term" value="F:nucleic acid binding"/>
    <property type="evidence" value="ECO:0007669"/>
    <property type="project" value="InterPro"/>
</dbReference>
<dbReference type="Gene3D" id="3.30.420.10">
    <property type="entry name" value="Ribonuclease H-like superfamily/Ribonuclease H"/>
    <property type="match status" value="1"/>
</dbReference>
<dbReference type="InterPro" id="IPR013766">
    <property type="entry name" value="Thioredoxin_domain"/>
</dbReference>
<dbReference type="PANTHER" id="PTHR45663:SF42">
    <property type="entry name" value="THIOREDOXIN M5, CHLOROPLASTIC"/>
    <property type="match status" value="1"/>
</dbReference>
<dbReference type="GO" id="GO:0008047">
    <property type="term" value="F:enzyme activator activity"/>
    <property type="evidence" value="ECO:0007669"/>
    <property type="project" value="UniProtKB-ARBA"/>
</dbReference>
<dbReference type="SUPFAM" id="SSF52833">
    <property type="entry name" value="Thioredoxin-like"/>
    <property type="match status" value="1"/>
</dbReference>
<evidence type="ECO:0000259" key="10">
    <source>
        <dbReference type="PROSITE" id="PS51352"/>
    </source>
</evidence>
<evidence type="ECO:0000256" key="2">
    <source>
        <dbReference type="ARBA" id="ARBA00022448"/>
    </source>
</evidence>
<dbReference type="GO" id="GO:0015035">
    <property type="term" value="F:protein-disulfide reductase activity"/>
    <property type="evidence" value="ECO:0007669"/>
    <property type="project" value="InterPro"/>
</dbReference>
<dbReference type="PROSITE" id="PS00194">
    <property type="entry name" value="THIOREDOXIN_1"/>
    <property type="match status" value="1"/>
</dbReference>
<accession>A0A4Y1RWM1</accession>
<dbReference type="InterPro" id="IPR036397">
    <property type="entry name" value="RNaseH_sf"/>
</dbReference>
<dbReference type="CDD" id="cd06222">
    <property type="entry name" value="RNase_H_like"/>
    <property type="match status" value="1"/>
</dbReference>
<keyword evidence="8" id="KW-0676">Redox-active center</keyword>
<dbReference type="InterPro" id="IPR036249">
    <property type="entry name" value="Thioredoxin-like_sf"/>
</dbReference>
<dbReference type="InterPro" id="IPR012337">
    <property type="entry name" value="RNaseH-like_sf"/>
</dbReference>
<dbReference type="PANTHER" id="PTHR45663">
    <property type="entry name" value="GEO12009P1"/>
    <property type="match status" value="1"/>
</dbReference>
<dbReference type="InterPro" id="IPR017937">
    <property type="entry name" value="Thioredoxin_CS"/>
</dbReference>
<comment type="similarity">
    <text evidence="9">Belongs to the thioredoxin family. Plant M-type subfamily.</text>
</comment>
<evidence type="ECO:0000256" key="6">
    <source>
        <dbReference type="ARBA" id="ARBA00022982"/>
    </source>
</evidence>
<dbReference type="Pfam" id="PF13456">
    <property type="entry name" value="RVT_3"/>
    <property type="match status" value="1"/>
</dbReference>
<evidence type="ECO:0000256" key="9">
    <source>
        <dbReference type="ARBA" id="ARBA00038056"/>
    </source>
</evidence>
<name>A0A4Y1RWM1_PRUDU</name>
<dbReference type="GO" id="GO:0009507">
    <property type="term" value="C:chloroplast"/>
    <property type="evidence" value="ECO:0007669"/>
    <property type="project" value="UniProtKB-SubCell"/>
</dbReference>
<dbReference type="Pfam" id="PF00085">
    <property type="entry name" value="Thioredoxin"/>
    <property type="match status" value="1"/>
</dbReference>
<keyword evidence="5" id="KW-0809">Transit peptide</keyword>
<gene>
    <name evidence="11" type="ORF">Prudu_021070</name>
</gene>
<dbReference type="NCBIfam" id="TIGR01068">
    <property type="entry name" value="thioredoxin"/>
    <property type="match status" value="1"/>
</dbReference>
<dbReference type="FunFam" id="3.40.30.10:FF:000001">
    <property type="entry name" value="Thioredoxin"/>
    <property type="match status" value="1"/>
</dbReference>
<dbReference type="SUPFAM" id="SSF53098">
    <property type="entry name" value="Ribonuclease H-like"/>
    <property type="match status" value="1"/>
</dbReference>
<comment type="subcellular location">
    <subcellularLocation>
        <location evidence="1">Plastid</location>
        <location evidence="1">Chloroplast</location>
    </subcellularLocation>
</comment>
<evidence type="ECO:0000256" key="8">
    <source>
        <dbReference type="ARBA" id="ARBA00023284"/>
    </source>
</evidence>
<protein>
    <submittedName>
        <fullName evidence="11">Thioredoxin superfamily protein</fullName>
    </submittedName>
</protein>
<keyword evidence="3" id="KW-0150">Chloroplast</keyword>
<dbReference type="InterPro" id="IPR005746">
    <property type="entry name" value="Thioredoxin"/>
</dbReference>
<dbReference type="CDD" id="cd02947">
    <property type="entry name" value="TRX_family"/>
    <property type="match status" value="1"/>
</dbReference>
<dbReference type="EMBL" id="AP019304">
    <property type="protein sequence ID" value="BBH08782.1"/>
    <property type="molecule type" value="Genomic_DNA"/>
</dbReference>
<evidence type="ECO:0000313" key="11">
    <source>
        <dbReference type="EMBL" id="BBH08782.1"/>
    </source>
</evidence>
<evidence type="ECO:0000256" key="7">
    <source>
        <dbReference type="ARBA" id="ARBA00023157"/>
    </source>
</evidence>
<evidence type="ECO:0000256" key="5">
    <source>
        <dbReference type="ARBA" id="ARBA00022946"/>
    </source>
</evidence>
<dbReference type="InterPro" id="IPR044730">
    <property type="entry name" value="RNase_H-like_dom_plant"/>
</dbReference>
<dbReference type="PRINTS" id="PR00421">
    <property type="entry name" value="THIOREDOXIN"/>
</dbReference>
<reference evidence="11" key="1">
    <citation type="journal article" date="2019" name="Science">
        <title>Mutation of a bHLH transcription factor allowed almond domestication.</title>
        <authorList>
            <person name="Sanchez-Perez R."/>
            <person name="Pavan S."/>
            <person name="Mazzeo R."/>
            <person name="Moldovan C."/>
            <person name="Aiese Cigliano R."/>
            <person name="Del Cueto J."/>
            <person name="Ricciardi F."/>
            <person name="Lotti C."/>
            <person name="Ricciardi L."/>
            <person name="Dicenta F."/>
            <person name="Lopez-Marques R.L."/>
            <person name="Lindberg Moller B."/>
        </authorList>
    </citation>
    <scope>NUCLEOTIDE SEQUENCE</scope>
</reference>
<dbReference type="InterPro" id="IPR002156">
    <property type="entry name" value="RNaseH_domain"/>
</dbReference>
<dbReference type="Gene3D" id="3.40.30.10">
    <property type="entry name" value="Glutaredoxin"/>
    <property type="match status" value="1"/>
</dbReference>
<keyword evidence="2" id="KW-0813">Transport</keyword>
<dbReference type="AlphaFoldDB" id="A0A4Y1RWM1"/>
<evidence type="ECO:0000256" key="4">
    <source>
        <dbReference type="ARBA" id="ARBA00022640"/>
    </source>
</evidence>
<dbReference type="InterPro" id="IPR026960">
    <property type="entry name" value="RVT-Znf"/>
</dbReference>
<proteinExistence type="inferred from homology"/>
<keyword evidence="7" id="KW-1015">Disulfide bond</keyword>
<evidence type="ECO:0000256" key="1">
    <source>
        <dbReference type="ARBA" id="ARBA00004229"/>
    </source>
</evidence>
<keyword evidence="6" id="KW-0249">Electron transport</keyword>
<evidence type="ECO:0000256" key="3">
    <source>
        <dbReference type="ARBA" id="ARBA00022528"/>
    </source>
</evidence>
<dbReference type="Pfam" id="PF13966">
    <property type="entry name" value="zf-RVT"/>
    <property type="match status" value="1"/>
</dbReference>
<sequence>MEKKNCEMNERPIPLYLQGSGAVNEVQVVNDSSWNNLVIASENPVLVEFWAPWCGPCRMIAPVIDELAKEYAGKIACFKLNTDDSPNIATQYGIRSIPTVLFFKNGEKKESVIGAVPKSTLSATIEKYLHVPPKVQTFLWLLCHKKLLTNAQRLKRKLTNVADCPRCVCPLESCAHLFKDCTATLAIWNRLGFGRVEAGQLMDDYDDWLLHNLNSRRINSSGLIGAEGLLRDSCGNWIKGFSMNLGYGSFIEAELWGIFWGLSMAWDAGFRTMEIECDATSAVALLKSPIVSTHPLFSIINCCKLKIHEDWCCSVKHIFREQNCAADALAVKCYDFAPGLHVFLETPAFLSDVLAADVRGVVRPRLVSV</sequence>
<keyword evidence="4" id="KW-0934">Plastid</keyword>
<dbReference type="GO" id="GO:0004523">
    <property type="term" value="F:RNA-DNA hybrid ribonuclease activity"/>
    <property type="evidence" value="ECO:0007669"/>
    <property type="project" value="InterPro"/>
</dbReference>